<gene>
    <name evidence="3" type="ORF">GTGU_04259</name>
</gene>
<feature type="region of interest" description="Disordered" evidence="1">
    <location>
        <begin position="134"/>
        <end position="165"/>
    </location>
</feature>
<evidence type="ECO:0000256" key="2">
    <source>
        <dbReference type="SAM" id="SignalP"/>
    </source>
</evidence>
<name>A0A084ZP63_9ENTR</name>
<dbReference type="NCBIfam" id="TIGR03021">
    <property type="entry name" value="pilP_fam"/>
    <property type="match status" value="1"/>
</dbReference>
<evidence type="ECO:0000256" key="1">
    <source>
        <dbReference type="SAM" id="MobiDB-lite"/>
    </source>
</evidence>
<reference evidence="4" key="1">
    <citation type="submission" date="2014-05" db="EMBL/GenBank/DDBJ databases">
        <title>ATOL: Assembling a taxonomically balanced genome-scale reconstruction of the evolutionary history of the Enterobacteriaceae.</title>
        <authorList>
            <person name="Plunkett G. III"/>
            <person name="Neeno-Eckwall E.C."/>
            <person name="Glasner J.D."/>
            <person name="Perna N.T."/>
        </authorList>
    </citation>
    <scope>NUCLEOTIDE SEQUENCE [LARGE SCALE GENOMIC DNA]</scope>
    <source>
        <strain evidence="4">ATCC 49490</strain>
    </source>
</reference>
<sequence length="165" mass="17556">MRRINPAGTGLLLSALFCGQAVATVTSDALPPNVTLGELEAAQARNLILEQKVQTARLEQQLRESQSGQSTDRNYLSTAAQPDMPLMAQPAPSQQTASAVGEKRTGGVRLQEIYGHGSQLRARIVLPDGGVTEVAKGDQLPGTSKRVTEVTSTNVRLSDNSELSF</sequence>
<feature type="region of interest" description="Disordered" evidence="1">
    <location>
        <begin position="59"/>
        <end position="104"/>
    </location>
</feature>
<dbReference type="Proteomes" id="UP000028630">
    <property type="component" value="Unassembled WGS sequence"/>
</dbReference>
<feature type="chain" id="PRO_5001786065" evidence="2">
    <location>
        <begin position="24"/>
        <end position="165"/>
    </location>
</feature>
<dbReference type="AlphaFoldDB" id="A0A084ZP63"/>
<evidence type="ECO:0000313" key="3">
    <source>
        <dbReference type="EMBL" id="KFB99257.1"/>
    </source>
</evidence>
<dbReference type="InterPro" id="IPR022753">
    <property type="entry name" value="T4SS_pilus_biogen_PilP"/>
</dbReference>
<keyword evidence="2" id="KW-0732">Signal</keyword>
<feature type="compositionally biased region" description="Polar residues" evidence="1">
    <location>
        <begin position="59"/>
        <end position="80"/>
    </location>
</feature>
<dbReference type="OrthoDB" id="6480890at2"/>
<evidence type="ECO:0000313" key="4">
    <source>
        <dbReference type="Proteomes" id="UP000028630"/>
    </source>
</evidence>
<dbReference type="eggNOG" id="ENOG502ZC1K">
    <property type="taxonomic scope" value="Bacteria"/>
</dbReference>
<protein>
    <submittedName>
        <fullName evidence="3">PilP family pilus assembly protein</fullName>
    </submittedName>
</protein>
<feature type="compositionally biased region" description="Low complexity" evidence="1">
    <location>
        <begin position="88"/>
        <end position="99"/>
    </location>
</feature>
<dbReference type="RefSeq" id="WP_038162010.1">
    <property type="nucleotide sequence ID" value="NZ_JMTB01000117.1"/>
</dbReference>
<accession>A0A084ZP63</accession>
<organism evidence="3 4">
    <name type="scientific">Trabulsiella guamensis ATCC 49490</name>
    <dbReference type="NCBI Taxonomy" id="1005994"/>
    <lineage>
        <taxon>Bacteria</taxon>
        <taxon>Pseudomonadati</taxon>
        <taxon>Pseudomonadota</taxon>
        <taxon>Gammaproteobacteria</taxon>
        <taxon>Enterobacterales</taxon>
        <taxon>Enterobacteriaceae</taxon>
        <taxon>Trabulsiella</taxon>
    </lineage>
</organism>
<dbReference type="EMBL" id="JMTB01000117">
    <property type="protein sequence ID" value="KFB99257.1"/>
    <property type="molecule type" value="Genomic_DNA"/>
</dbReference>
<feature type="signal peptide" evidence="2">
    <location>
        <begin position="1"/>
        <end position="23"/>
    </location>
</feature>
<keyword evidence="4" id="KW-1185">Reference proteome</keyword>
<feature type="compositionally biased region" description="Polar residues" evidence="1">
    <location>
        <begin position="149"/>
        <end position="165"/>
    </location>
</feature>
<comment type="caution">
    <text evidence="3">The sequence shown here is derived from an EMBL/GenBank/DDBJ whole genome shotgun (WGS) entry which is preliminary data.</text>
</comment>
<proteinExistence type="predicted"/>